<comment type="caution">
    <text evidence="1">The sequence shown here is derived from an EMBL/GenBank/DDBJ whole genome shotgun (WGS) entry which is preliminary data.</text>
</comment>
<name>A0ABS2WPD7_9BACT</name>
<accession>A0ABS2WPD7</accession>
<dbReference type="Pfam" id="PF16868">
    <property type="entry name" value="NMT1_3"/>
    <property type="match status" value="1"/>
</dbReference>
<gene>
    <name evidence="1" type="ORF">JWV37_01705</name>
</gene>
<dbReference type="PANTHER" id="PTHR42941:SF1">
    <property type="entry name" value="SLL1037 PROTEIN"/>
    <property type="match status" value="1"/>
</dbReference>
<dbReference type="EMBL" id="JAFHKK010000002">
    <property type="protein sequence ID" value="MBN2963486.1"/>
    <property type="molecule type" value="Genomic_DNA"/>
</dbReference>
<dbReference type="InterPro" id="IPR011852">
    <property type="entry name" value="TRAP_TAXI"/>
</dbReference>
<dbReference type="CDD" id="cd13568">
    <property type="entry name" value="PBP2_TAXI_TRAP_like_3"/>
    <property type="match status" value="1"/>
</dbReference>
<dbReference type="PANTHER" id="PTHR42941">
    <property type="entry name" value="SLL1037 PROTEIN"/>
    <property type="match status" value="1"/>
</dbReference>
<dbReference type="Proteomes" id="UP000703590">
    <property type="component" value="Unassembled WGS sequence"/>
</dbReference>
<reference evidence="1" key="1">
    <citation type="submission" date="2021-02" db="EMBL/GenBank/DDBJ databases">
        <title>Sulfurospirillum tamanensis sp. nov.</title>
        <authorList>
            <person name="Frolova A."/>
            <person name="Merkel A."/>
            <person name="Slobodkin A."/>
        </authorList>
    </citation>
    <scope>NUCLEOTIDE SEQUENCE</scope>
    <source>
        <strain evidence="1">T05b</strain>
    </source>
</reference>
<dbReference type="SUPFAM" id="SSF53850">
    <property type="entry name" value="Periplasmic binding protein-like II"/>
    <property type="match status" value="1"/>
</dbReference>
<dbReference type="NCBIfam" id="TIGR02122">
    <property type="entry name" value="TRAP_TAXI"/>
    <property type="match status" value="1"/>
</dbReference>
<dbReference type="Gene3D" id="3.40.190.10">
    <property type="entry name" value="Periplasmic binding protein-like II"/>
    <property type="match status" value="2"/>
</dbReference>
<evidence type="ECO:0000313" key="2">
    <source>
        <dbReference type="Proteomes" id="UP000703590"/>
    </source>
</evidence>
<reference evidence="1" key="2">
    <citation type="submission" date="2021-02" db="EMBL/GenBank/DDBJ databases">
        <authorList>
            <person name="Merkel A.Y."/>
        </authorList>
    </citation>
    <scope>NUCLEOTIDE SEQUENCE</scope>
    <source>
        <strain evidence="1">T05b</strain>
    </source>
</reference>
<sequence>MVILSKGTEATSYHQHQYHAQGASVNKKIASIVLSGALFSSANATEFITIGTGGVTGTYYPTGGAVCRLVNQVKKESGIRCSVESTGGSVYNVNTIRAGELDFGMAQSDVVHHAINGEDKFVGNPYAGLRSVMGIYAELLALVVSQESGIKSVSDLKGKRINIDIPGSGTRVTAEIVMKALGIATGDLALSSELKSTEGPNMLKDRKIDGYFGVFGHPAANIKDAVVSVDAFLVPIEGAPIDALTEKYPYYAKGLISGSFYRGITNDTPSIGVKAVLVTSDKISEKAVYTLTKAVVENFEEFKKLHPAYKTITKESLLEGIVAPLHPGAEKYYKEIGLL</sequence>
<protein>
    <submittedName>
        <fullName evidence="1">TAXI family TRAP transporter solute-binding subunit</fullName>
    </submittedName>
</protein>
<organism evidence="1 2">
    <name type="scientific">Sulfurospirillum tamanense</name>
    <dbReference type="NCBI Taxonomy" id="2813362"/>
    <lineage>
        <taxon>Bacteria</taxon>
        <taxon>Pseudomonadati</taxon>
        <taxon>Campylobacterota</taxon>
        <taxon>Epsilonproteobacteria</taxon>
        <taxon>Campylobacterales</taxon>
        <taxon>Sulfurospirillaceae</taxon>
        <taxon>Sulfurospirillum</taxon>
    </lineage>
</organism>
<evidence type="ECO:0000313" key="1">
    <source>
        <dbReference type="EMBL" id="MBN2963486.1"/>
    </source>
</evidence>
<proteinExistence type="predicted"/>
<keyword evidence="2" id="KW-1185">Reference proteome</keyword>